<feature type="chain" id="PRO_5002078279" evidence="1">
    <location>
        <begin position="19"/>
        <end position="522"/>
    </location>
</feature>
<dbReference type="GeneID" id="63740090"/>
<dbReference type="RefSeq" id="XP_040677412.1">
    <property type="nucleotide sequence ID" value="XM_040824433.1"/>
</dbReference>
<dbReference type="OrthoDB" id="5403707at2759"/>
<protein>
    <submittedName>
        <fullName evidence="3">Apple-like protein</fullName>
    </submittedName>
</protein>
<dbReference type="InterPro" id="IPR003609">
    <property type="entry name" value="Pan_app"/>
</dbReference>
<keyword evidence="4" id="KW-1185">Reference proteome</keyword>
<organism evidence="3 4">
    <name type="scientific">Metarhizium album (strain ARSEF 1941)</name>
    <dbReference type="NCBI Taxonomy" id="1081103"/>
    <lineage>
        <taxon>Eukaryota</taxon>
        <taxon>Fungi</taxon>
        <taxon>Dikarya</taxon>
        <taxon>Ascomycota</taxon>
        <taxon>Pezizomycotina</taxon>
        <taxon>Sordariomycetes</taxon>
        <taxon>Hypocreomycetidae</taxon>
        <taxon>Hypocreales</taxon>
        <taxon>Clavicipitaceae</taxon>
        <taxon>Metarhizium</taxon>
    </lineage>
</organism>
<accession>A0A0B2WJX9</accession>
<evidence type="ECO:0000313" key="3">
    <source>
        <dbReference type="EMBL" id="KHN96346.1"/>
    </source>
</evidence>
<dbReference type="Pfam" id="PF14295">
    <property type="entry name" value="PAN_4"/>
    <property type="match status" value="4"/>
</dbReference>
<gene>
    <name evidence="3" type="ORF">MAM_05635</name>
</gene>
<feature type="domain" description="Apple" evidence="2">
    <location>
        <begin position="111"/>
        <end position="187"/>
    </location>
</feature>
<feature type="domain" description="Apple" evidence="2">
    <location>
        <begin position="421"/>
        <end position="503"/>
    </location>
</feature>
<feature type="domain" description="Apple" evidence="2">
    <location>
        <begin position="265"/>
        <end position="343"/>
    </location>
</feature>
<sequence length="522" mass="57117">MMMSQSVLALVALLGTRAQGDLYHDVVAGQQPLSAAALVCGKPGWGSTTFYARHNGMPLAKCREVCVADRQCQAYSDDQRGETGNCYLYRTPVDKTPVVSYPQWAMYDRGCAQPNCGIPGWGSTTYYKSFGGMPLAKCKETCLADAQCQSYSDNLRGKTGNCYLYRTAVKDTPFGPYPDWAMYDRGCGTVRPQCGVAGWGSTTYYKLLSGMPLAACKATCLSDPTCKAYSDDMRGQTGNCYLYTTPVKDTPTTAYPNWAMYDRMCGVAEPQCGVPGWGSATHYSVHSGMPLARCKETCLADPACQAYSDDFRGHTGNCYLYATPVRDTPTVAYPSWSMYDRACPATIPQCAVPGWASTTHYKSVAGMPLAKCNETCLADAECRSYSDDVRGETGNCYLYKTAVKDTPFGPYPHWGMYDRGCVAGHRPERPQCAVPGWGSTTYYKLLPGLPLDKCRETCLAESECKAYSDDMGGWSGSCYLYRTAVKDTTFAPYPNWGMYDRGCGKTGADGEDERRQGVLDES</sequence>
<dbReference type="Proteomes" id="UP000030816">
    <property type="component" value="Unassembled WGS sequence"/>
</dbReference>
<keyword evidence="1" id="KW-0732">Signal</keyword>
<dbReference type="AlphaFoldDB" id="A0A0B2WJX9"/>
<name>A0A0B2WJX9_METAS</name>
<comment type="caution">
    <text evidence="3">The sequence shown here is derived from an EMBL/GenBank/DDBJ whole genome shotgun (WGS) entry which is preliminary data.</text>
</comment>
<reference evidence="3 4" key="1">
    <citation type="journal article" date="2014" name="Proc. Natl. Acad. Sci. U.S.A.">
        <title>Trajectory and genomic determinants of fungal-pathogen speciation and host adaptation.</title>
        <authorList>
            <person name="Hu X."/>
            <person name="Xiao G."/>
            <person name="Zheng P."/>
            <person name="Shang Y."/>
            <person name="Su Y."/>
            <person name="Zhang X."/>
            <person name="Liu X."/>
            <person name="Zhan S."/>
            <person name="St Leger R.J."/>
            <person name="Wang C."/>
        </authorList>
    </citation>
    <scope>NUCLEOTIDE SEQUENCE [LARGE SCALE GENOMIC DNA]</scope>
    <source>
        <strain evidence="3 4">ARSEF 1941</strain>
    </source>
</reference>
<dbReference type="Pfam" id="PF08276">
    <property type="entry name" value="PAN_2"/>
    <property type="match status" value="2"/>
</dbReference>
<dbReference type="PROSITE" id="PS50948">
    <property type="entry name" value="PAN"/>
    <property type="match status" value="3"/>
</dbReference>
<dbReference type="HOGENOM" id="CLU_521830_0_0_1"/>
<dbReference type="EMBL" id="AZHE01000015">
    <property type="protein sequence ID" value="KHN96346.1"/>
    <property type="molecule type" value="Genomic_DNA"/>
</dbReference>
<proteinExistence type="predicted"/>
<evidence type="ECO:0000256" key="1">
    <source>
        <dbReference type="SAM" id="SignalP"/>
    </source>
</evidence>
<evidence type="ECO:0000313" key="4">
    <source>
        <dbReference type="Proteomes" id="UP000030816"/>
    </source>
</evidence>
<dbReference type="STRING" id="1081103.A0A0B2WJX9"/>
<evidence type="ECO:0000259" key="2">
    <source>
        <dbReference type="PROSITE" id="PS50948"/>
    </source>
</evidence>
<feature type="signal peptide" evidence="1">
    <location>
        <begin position="1"/>
        <end position="18"/>
    </location>
</feature>